<keyword evidence="4" id="KW-1185">Reference proteome</keyword>
<dbReference type="RefSeq" id="WP_189378246.1">
    <property type="nucleotide sequence ID" value="NZ_BNAH01000008.1"/>
</dbReference>
<keyword evidence="1" id="KW-0472">Membrane</keyword>
<evidence type="ECO:0000313" key="4">
    <source>
        <dbReference type="Proteomes" id="UP000626370"/>
    </source>
</evidence>
<evidence type="ECO:0000313" key="3">
    <source>
        <dbReference type="EMBL" id="GHE91555.1"/>
    </source>
</evidence>
<organism evidence="3 4">
    <name type="scientific">Thalassotalea profundi</name>
    <dbReference type="NCBI Taxonomy" id="2036687"/>
    <lineage>
        <taxon>Bacteria</taxon>
        <taxon>Pseudomonadati</taxon>
        <taxon>Pseudomonadota</taxon>
        <taxon>Gammaproteobacteria</taxon>
        <taxon>Alteromonadales</taxon>
        <taxon>Colwelliaceae</taxon>
        <taxon>Thalassotalea</taxon>
    </lineage>
</organism>
<gene>
    <name evidence="3" type="ORF">GCM10011501_21170</name>
</gene>
<dbReference type="Pfam" id="PF05569">
    <property type="entry name" value="Peptidase_M56"/>
    <property type="match status" value="1"/>
</dbReference>
<evidence type="ECO:0000259" key="2">
    <source>
        <dbReference type="Pfam" id="PF05569"/>
    </source>
</evidence>
<feature type="transmembrane region" description="Helical" evidence="1">
    <location>
        <begin position="29"/>
        <end position="51"/>
    </location>
</feature>
<feature type="transmembrane region" description="Helical" evidence="1">
    <location>
        <begin position="6"/>
        <end position="22"/>
    </location>
</feature>
<accession>A0ABQ3ISF4</accession>
<dbReference type="EMBL" id="BNAH01000008">
    <property type="protein sequence ID" value="GHE91555.1"/>
    <property type="molecule type" value="Genomic_DNA"/>
</dbReference>
<evidence type="ECO:0000256" key="1">
    <source>
        <dbReference type="SAM" id="Phobius"/>
    </source>
</evidence>
<dbReference type="PANTHER" id="PTHR34978">
    <property type="entry name" value="POSSIBLE SENSOR-TRANSDUCER PROTEIN BLAR"/>
    <property type="match status" value="1"/>
</dbReference>
<dbReference type="CDD" id="cd07341">
    <property type="entry name" value="M56_BlaR1_MecR1_like"/>
    <property type="match status" value="1"/>
</dbReference>
<proteinExistence type="predicted"/>
<sequence>MESYFYANIAISTLVLVLIKYGKGSNNANYYLTLAAIIAWFIPYSLIAQLIPDQVLAEPTIISLSKVNSIIVNDDVSKSIINIGVFVKWLLWSLLSVGILIFAKQMIQIISCQRRIMAEPSLAYSSELSDKHKVNIFSLNQDNSGFILGIFNPVVIISDKLLESQFLDLIIAHEKQHIKSYDNLRLFLLEFCGCVFWWNPWVLKLISVNRFLIEARCDEKASKTFGVHQYIKDLSSLLLLNHYRHHQRDINNVMCSVISSEKHNITRIKLLKESRKMTIRTKILYSVITLSTLTMMSWNTIATAINNDKHEAQQTEMKRLGALMNFDITVIDRTAINGMVRETSSNIVLWVDFDKKAEFMIHDKFKFNLNVKDLEELAFVEIELIEINKSAENTVATPRLAVNYSKEAMIEIDNPDISINAYAIKFTPLKTTNPEA</sequence>
<keyword evidence="1" id="KW-0812">Transmembrane</keyword>
<protein>
    <recommendedName>
        <fullName evidence="2">Peptidase M56 domain-containing protein</fullName>
    </recommendedName>
</protein>
<feature type="domain" description="Peptidase M56" evidence="2">
    <location>
        <begin position="24"/>
        <end position="268"/>
    </location>
</feature>
<dbReference type="InterPro" id="IPR008756">
    <property type="entry name" value="Peptidase_M56"/>
</dbReference>
<name>A0ABQ3ISF4_9GAMM</name>
<dbReference type="PANTHER" id="PTHR34978:SF3">
    <property type="entry name" value="SLR0241 PROTEIN"/>
    <property type="match status" value="1"/>
</dbReference>
<dbReference type="InterPro" id="IPR052173">
    <property type="entry name" value="Beta-lactam_resp_regulator"/>
</dbReference>
<feature type="transmembrane region" description="Helical" evidence="1">
    <location>
        <begin position="89"/>
        <end position="107"/>
    </location>
</feature>
<feature type="transmembrane region" description="Helical" evidence="1">
    <location>
        <begin position="283"/>
        <end position="305"/>
    </location>
</feature>
<dbReference type="Proteomes" id="UP000626370">
    <property type="component" value="Unassembled WGS sequence"/>
</dbReference>
<keyword evidence="1" id="KW-1133">Transmembrane helix</keyword>
<reference evidence="4" key="1">
    <citation type="journal article" date="2019" name="Int. J. Syst. Evol. Microbiol.">
        <title>The Global Catalogue of Microorganisms (GCM) 10K type strain sequencing project: providing services to taxonomists for standard genome sequencing and annotation.</title>
        <authorList>
            <consortium name="The Broad Institute Genomics Platform"/>
            <consortium name="The Broad Institute Genome Sequencing Center for Infectious Disease"/>
            <person name="Wu L."/>
            <person name="Ma J."/>
        </authorList>
    </citation>
    <scope>NUCLEOTIDE SEQUENCE [LARGE SCALE GENOMIC DNA]</scope>
    <source>
        <strain evidence="4">CGMCC 1.15922</strain>
    </source>
</reference>
<comment type="caution">
    <text evidence="3">The sequence shown here is derived from an EMBL/GenBank/DDBJ whole genome shotgun (WGS) entry which is preliminary data.</text>
</comment>